<dbReference type="RefSeq" id="WP_135848211.1">
    <property type="nucleotide sequence ID" value="NZ_RHPJ01000001.1"/>
</dbReference>
<accession>A0A4Z1E1S5</accession>
<dbReference type="Proteomes" id="UP000297318">
    <property type="component" value="Unassembled WGS sequence"/>
</dbReference>
<gene>
    <name evidence="2" type="ORF">SERN_0116</name>
</gene>
<feature type="transmembrane region" description="Helical" evidence="1">
    <location>
        <begin position="6"/>
        <end position="26"/>
    </location>
</feature>
<keyword evidence="3" id="KW-1185">Reference proteome</keyword>
<dbReference type="OrthoDB" id="3429251at2"/>
<keyword evidence="1" id="KW-0812">Transmembrane</keyword>
<proteinExistence type="predicted"/>
<evidence type="ECO:0000313" key="3">
    <source>
        <dbReference type="Proteomes" id="UP000297318"/>
    </source>
</evidence>
<dbReference type="EMBL" id="RHPJ01000001">
    <property type="protein sequence ID" value="TGO05924.1"/>
    <property type="molecule type" value="Genomic_DNA"/>
</dbReference>
<protein>
    <submittedName>
        <fullName evidence="2">Uncharacterized protein</fullName>
    </submittedName>
</protein>
<evidence type="ECO:0000313" key="2">
    <source>
        <dbReference type="EMBL" id="TGO05924.1"/>
    </source>
</evidence>
<keyword evidence="1" id="KW-1133">Transmembrane helix</keyword>
<sequence>MSNSSFPSFFVIFGVVIAIIVVSGVVSARRSRERTQALVAYAAARGWLFHADGTGLEDRFGGEPFQRGRRRRASQVLEGTHRGWPFIAFDYTYVTSNGKNSTTHHFSVVSLHLGVRTPMLQVRPQSAFGRFFSDAFGTDYHIGFREFDDAFHIRTDSTELAHDVLTEAFCRRLLAAPERALRFQGDSLLLFRTGRHDPAEVDAVLEQGSELLALVPAPVWERLRGVGGPTDAPV</sequence>
<comment type="caution">
    <text evidence="2">The sequence shown here is derived from an EMBL/GenBank/DDBJ whole genome shotgun (WGS) entry which is preliminary data.</text>
</comment>
<organism evidence="2 3">
    <name type="scientific">Serinibacter arcticus</name>
    <dbReference type="NCBI Taxonomy" id="1655435"/>
    <lineage>
        <taxon>Bacteria</taxon>
        <taxon>Bacillati</taxon>
        <taxon>Actinomycetota</taxon>
        <taxon>Actinomycetes</taxon>
        <taxon>Micrococcales</taxon>
        <taxon>Beutenbergiaceae</taxon>
        <taxon>Serinibacter</taxon>
    </lineage>
</organism>
<reference evidence="2 3" key="1">
    <citation type="submission" date="2018-11" db="EMBL/GenBank/DDBJ databases">
        <title>Complete genome sequencing of the Actinobacteria Serinibacter sp. K3-2.</title>
        <authorList>
            <person name="Rakitin A.L."/>
            <person name="Beletsky A.V."/>
            <person name="Mardanov A.V."/>
            <person name="Ravin N.V."/>
            <person name="Gromova A.S."/>
            <person name="Filippova S.N."/>
            <person name="Gal'Chenko V.F."/>
        </authorList>
    </citation>
    <scope>NUCLEOTIDE SEQUENCE [LARGE SCALE GENOMIC DNA]</scope>
    <source>
        <strain evidence="2 3">K3-2</strain>
    </source>
</reference>
<dbReference type="AlphaFoldDB" id="A0A4Z1E1S5"/>
<evidence type="ECO:0000256" key="1">
    <source>
        <dbReference type="SAM" id="Phobius"/>
    </source>
</evidence>
<keyword evidence="1" id="KW-0472">Membrane</keyword>
<name>A0A4Z1E1S5_9MICO</name>